<gene>
    <name evidence="2" type="ORF">DTER00134_LOCUS12045</name>
</gene>
<evidence type="ECO:0000313" key="2">
    <source>
        <dbReference type="EMBL" id="CAE0496972.1"/>
    </source>
</evidence>
<proteinExistence type="predicted"/>
<dbReference type="EMBL" id="HBIP01020285">
    <property type="protein sequence ID" value="CAE0496972.1"/>
    <property type="molecule type" value="Transcribed_RNA"/>
</dbReference>
<name>A0A7S3VNN7_DUNTE</name>
<evidence type="ECO:0000256" key="1">
    <source>
        <dbReference type="SAM" id="MobiDB-lite"/>
    </source>
</evidence>
<organism evidence="2">
    <name type="scientific">Dunaliella tertiolecta</name>
    <name type="common">Green alga</name>
    <dbReference type="NCBI Taxonomy" id="3047"/>
    <lineage>
        <taxon>Eukaryota</taxon>
        <taxon>Viridiplantae</taxon>
        <taxon>Chlorophyta</taxon>
        <taxon>core chlorophytes</taxon>
        <taxon>Chlorophyceae</taxon>
        <taxon>CS clade</taxon>
        <taxon>Chlamydomonadales</taxon>
        <taxon>Dunaliellaceae</taxon>
        <taxon>Dunaliella</taxon>
    </lineage>
</organism>
<protein>
    <submittedName>
        <fullName evidence="2">Uncharacterized protein</fullName>
    </submittedName>
</protein>
<reference evidence="2" key="1">
    <citation type="submission" date="2021-01" db="EMBL/GenBank/DDBJ databases">
        <authorList>
            <person name="Corre E."/>
            <person name="Pelletier E."/>
            <person name="Niang G."/>
            <person name="Scheremetjew M."/>
            <person name="Finn R."/>
            <person name="Kale V."/>
            <person name="Holt S."/>
            <person name="Cochrane G."/>
            <person name="Meng A."/>
            <person name="Brown T."/>
            <person name="Cohen L."/>
        </authorList>
    </citation>
    <scope>NUCLEOTIDE SEQUENCE</scope>
    <source>
        <strain evidence="2">CCMP1320</strain>
    </source>
</reference>
<dbReference type="AlphaFoldDB" id="A0A7S3VNN7"/>
<accession>A0A7S3VNN7</accession>
<sequence length="118" mass="13136">MLGKTPSSSRKWATPAFETNWMKHYLQALLAPIESPSSLVIVKILSFLLPPGARKLNSRYSTHDIRKKQDKAAKEHQVTYPPTSIDSESGERCKRGSPLVDTDPRLPESSKSVPLLGH</sequence>
<feature type="region of interest" description="Disordered" evidence="1">
    <location>
        <begin position="54"/>
        <end position="118"/>
    </location>
</feature>